<protein>
    <submittedName>
        <fullName evidence="1">Putative methyltransferase-domain-containing protein</fullName>
    </submittedName>
</protein>
<reference evidence="1 2" key="1">
    <citation type="journal article" date="2018" name="Front. Microbiol.">
        <title>Genomic and genetic insights into a cosmopolitan fungus, Paecilomyces variotii (Eurotiales).</title>
        <authorList>
            <person name="Urquhart A.S."/>
            <person name="Mondo S.J."/>
            <person name="Makela M.R."/>
            <person name="Hane J.K."/>
            <person name="Wiebenga A."/>
            <person name="He G."/>
            <person name="Mihaltcheva S."/>
            <person name="Pangilinan J."/>
            <person name="Lipzen A."/>
            <person name="Barry K."/>
            <person name="de Vries R.P."/>
            <person name="Grigoriev I.V."/>
            <person name="Idnurm A."/>
        </authorList>
    </citation>
    <scope>NUCLEOTIDE SEQUENCE [LARGE SCALE GENOMIC DNA]</scope>
    <source>
        <strain evidence="1 2">CBS 101075</strain>
    </source>
</reference>
<dbReference type="InterPro" id="IPR029063">
    <property type="entry name" value="SAM-dependent_MTases_sf"/>
</dbReference>
<dbReference type="InterPro" id="IPR019410">
    <property type="entry name" value="Methyltransf_16"/>
</dbReference>
<keyword evidence="1" id="KW-0808">Transferase</keyword>
<keyword evidence="2" id="KW-1185">Reference proteome</keyword>
<proteinExistence type="predicted"/>
<accession>A0A443I2H3</accession>
<gene>
    <name evidence="1" type="ORF">C8Q69DRAFT_163588</name>
</gene>
<dbReference type="GO" id="GO:0032259">
    <property type="term" value="P:methylation"/>
    <property type="evidence" value="ECO:0007669"/>
    <property type="project" value="UniProtKB-KW"/>
</dbReference>
<organism evidence="1 2">
    <name type="scientific">Byssochlamys spectabilis</name>
    <name type="common">Paecilomyces variotii</name>
    <dbReference type="NCBI Taxonomy" id="264951"/>
    <lineage>
        <taxon>Eukaryota</taxon>
        <taxon>Fungi</taxon>
        <taxon>Dikarya</taxon>
        <taxon>Ascomycota</taxon>
        <taxon>Pezizomycotina</taxon>
        <taxon>Eurotiomycetes</taxon>
        <taxon>Eurotiomycetidae</taxon>
        <taxon>Eurotiales</taxon>
        <taxon>Thermoascaceae</taxon>
        <taxon>Paecilomyces</taxon>
    </lineage>
</organism>
<dbReference type="GO" id="GO:0005829">
    <property type="term" value="C:cytosol"/>
    <property type="evidence" value="ECO:0007669"/>
    <property type="project" value="TreeGrafter"/>
</dbReference>
<dbReference type="GeneID" id="39594975"/>
<dbReference type="STRING" id="264951.A0A443I2H3"/>
<dbReference type="Proteomes" id="UP000283841">
    <property type="component" value="Unassembled WGS sequence"/>
</dbReference>
<dbReference type="AlphaFoldDB" id="A0A443I2H3"/>
<dbReference type="EMBL" id="RCNU01000002">
    <property type="protein sequence ID" value="RWQ98231.1"/>
    <property type="molecule type" value="Genomic_DNA"/>
</dbReference>
<dbReference type="Pfam" id="PF10294">
    <property type="entry name" value="Methyltransf_16"/>
    <property type="match status" value="1"/>
</dbReference>
<dbReference type="PANTHER" id="PTHR14614:SF132">
    <property type="entry name" value="PROTEIN-LYSINE METHYLTRANSFERASE C42C1.13"/>
    <property type="match status" value="1"/>
</dbReference>
<dbReference type="GO" id="GO:0008757">
    <property type="term" value="F:S-adenosylmethionine-dependent methyltransferase activity"/>
    <property type="evidence" value="ECO:0007669"/>
    <property type="project" value="UniProtKB-ARBA"/>
</dbReference>
<evidence type="ECO:0000313" key="1">
    <source>
        <dbReference type="EMBL" id="RWQ98231.1"/>
    </source>
</evidence>
<sequence>MVYYVRFLKPPKTEKSSRSSLSVSALICVTTDLGDSFLPDDVELRVTLTNHNSNVPLLGKSISWQAGSRQLWVSLGPFDRNICNNQPVVLGIGAVDSGQCQRDQMSHESTVPLVISGWSTPFGGPKDLQTERLVERRFHLQGKHNLSIWEETGNSIARHIWDAALASIIYLQRAIEGQAGRMPSLEQRLRKTRSPLRVVELGSGCGIVGIALAELLPECSVMLTDLAEVNDIVTRNMAVAQLAPKSALAFQTLDWDEQPPDELRNAGIDFILVSDCTYNADSLPSLVHVLDALVQTSPEALVLVALKRRHDSEAIFFDLMQGAGFATLDHDKIALPSFGFGEDGHVDNIELHCYGRNHE</sequence>
<dbReference type="PANTHER" id="PTHR14614">
    <property type="entry name" value="HEPATOCELLULAR CARCINOMA-ASSOCIATED ANTIGEN"/>
    <property type="match status" value="1"/>
</dbReference>
<comment type="caution">
    <text evidence="1">The sequence shown here is derived from an EMBL/GenBank/DDBJ whole genome shotgun (WGS) entry which is preliminary data.</text>
</comment>
<dbReference type="Gene3D" id="3.40.50.150">
    <property type="entry name" value="Vaccinia Virus protein VP39"/>
    <property type="match status" value="1"/>
</dbReference>
<dbReference type="VEuPathDB" id="FungiDB:C8Q69DRAFT_163588"/>
<evidence type="ECO:0000313" key="2">
    <source>
        <dbReference type="Proteomes" id="UP000283841"/>
    </source>
</evidence>
<dbReference type="SUPFAM" id="SSF53335">
    <property type="entry name" value="S-adenosyl-L-methionine-dependent methyltransferases"/>
    <property type="match status" value="1"/>
</dbReference>
<dbReference type="RefSeq" id="XP_028487876.1">
    <property type="nucleotide sequence ID" value="XM_028625698.1"/>
</dbReference>
<name>A0A443I2H3_BYSSP</name>
<keyword evidence="1" id="KW-0489">Methyltransferase</keyword>